<dbReference type="PROSITE" id="PS00138">
    <property type="entry name" value="SUBTILASE_SER"/>
    <property type="match status" value="1"/>
</dbReference>
<feature type="active site" description="Charge relay system" evidence="5">
    <location>
        <position position="292"/>
    </location>
</feature>
<organism evidence="9 10">
    <name type="scientific">Micromonospora gifhornensis</name>
    <dbReference type="NCBI Taxonomy" id="84594"/>
    <lineage>
        <taxon>Bacteria</taxon>
        <taxon>Bacillati</taxon>
        <taxon>Actinomycetota</taxon>
        <taxon>Actinomycetes</taxon>
        <taxon>Micromonosporales</taxon>
        <taxon>Micromonosporaceae</taxon>
        <taxon>Micromonospora</taxon>
    </lineage>
</organism>
<dbReference type="InterPro" id="IPR000209">
    <property type="entry name" value="Peptidase_S8/S53_dom"/>
</dbReference>
<feature type="active site" description="Charge relay system" evidence="5">
    <location>
        <position position="259"/>
    </location>
</feature>
<comment type="caution">
    <text evidence="9">The sequence shown here is derived from an EMBL/GenBank/DDBJ whole genome shotgun (WGS) entry which is preliminary data.</text>
</comment>
<evidence type="ECO:0000256" key="5">
    <source>
        <dbReference type="PROSITE-ProRule" id="PRU01240"/>
    </source>
</evidence>
<proteinExistence type="inferred from homology"/>
<evidence type="ECO:0000313" key="9">
    <source>
        <dbReference type="EMBL" id="GIJ16135.1"/>
    </source>
</evidence>
<dbReference type="PANTHER" id="PTHR43806:SF65">
    <property type="entry name" value="SERINE PROTEASE APRX"/>
    <property type="match status" value="1"/>
</dbReference>
<dbReference type="EMBL" id="BOPA01000019">
    <property type="protein sequence ID" value="GIJ16135.1"/>
    <property type="molecule type" value="Genomic_DNA"/>
</dbReference>
<dbReference type="InterPro" id="IPR036852">
    <property type="entry name" value="Peptidase_S8/S53_dom_sf"/>
</dbReference>
<feature type="active site" description="Charge relay system" evidence="5">
    <location>
        <position position="468"/>
    </location>
</feature>
<dbReference type="PANTHER" id="PTHR43806">
    <property type="entry name" value="PEPTIDASE S8"/>
    <property type="match status" value="1"/>
</dbReference>
<dbReference type="Gene3D" id="3.50.30.30">
    <property type="match status" value="1"/>
</dbReference>
<sequence length="1224" mass="128174">MKPIGRRLGALTVGLTIFGMVVSTSPANANTPTQQDPRPDVTTPRSLPLTIGEDALRVAAGSGASLPLTLITGDKVHVGIGADAKPVVREIEAAPRPDGETVTFHTVTRKGSVYVVPNDALSLIEQGLLDWGLFDLAKLAAHVAEGTVGRVPVLITYHQNLPMRAAQKVAGARAGSTLASINAQSMDIHGDGRWWQEVRGKDDIGMAAARTAGALSGVKRVWLNELARINLDTSVAQINAPIVWDRGYDGSGVTVAVLDSGIDPNHPDVAGKIVEQVDFTGDASGPKDGHGHGTHVAATVAGSGAASDGLRKGVAPAAKLMVGKVCNDGGSCPTDAVIAGMEWAAHSDAKVVNMSLGSGATDGTDPLSEALNNLSRDTGTLFVVSAGNSGPGDSTVGAPGAADEALTVAAVNKEDAMADFSSRGPRLGDGAAKPDIAAPGVDIVAARAAGTAMGTVAGEHYTSASGTSMAAPHVAGAAAIIAEKYPELTGQEIKGHLMSTAVDLGHGVYAQGVGRVDLARAVDPTITTTGNLHFGRDTYPHSPVVRTLTYTNHTDQPITLNLSASVASNGQSPPAGLFSFDTDQVTVPAQGTTEVTATVDGRVLERGGQYGSYTGVLTARDADGVVQASNRISAFLEPERIELTIDVIPPTGATSVRYGNALIVPVDDKVHLHDDAVSVPGGNRMTARLFEGTFAAALSVTWQDARGEQHSALPMAAEVKLSRPTSVTLDLRKAKPVRAKTPKPTETYFAAQVIQRTSATGDWGMTAQQTASNYGAYDPNWWALPTDKVRTGTLTHSTYLVQTTPLITMKVTGVGSSFDLSARYSTPDSSVYRNDLQWTEGEQTLYQPLRLRVPRLPNSGTKTVVYGGTGLPDDLAKIDARGKLVLLTPTDICPATTCQVTSLRERVAAVAAAGGVGVLVAGPPGLQRLTFVEPVISCPDGPESCPAIEPYAALPILTVPADEANQLIARLEAKPKKASSVRIKLGGSPDPQVYTLAFHDSGRVPNKLPYQVRHNDLDRVDHRFHANRPGEVSSLTWGQWTETGPDPVSASLPLTSTQDMLTTFVTRQKNAINKFAFTWVDHTETPTPSSNQQEDQELLAGVAQTVYWNTGPTLPGAVPQVRTRSGFTLDTGTLCAGCRQADTFYPNMYLTTSTGSRQAMIGIVNNAGLAEGYFGINNCESSACDFRLSDESGNEFERRLAPVSAVIGSDAAGDPVSRTSGGQR</sequence>
<gene>
    <name evidence="9" type="ORF">Vgi01_28190</name>
</gene>
<keyword evidence="4 5" id="KW-0720">Serine protease</keyword>
<dbReference type="InterPro" id="IPR015500">
    <property type="entry name" value="Peptidase_S8_subtilisin-rel"/>
</dbReference>
<dbReference type="InterPro" id="IPR050131">
    <property type="entry name" value="Peptidase_S8_subtilisin-like"/>
</dbReference>
<dbReference type="PRINTS" id="PR00723">
    <property type="entry name" value="SUBTILISIN"/>
</dbReference>
<evidence type="ECO:0000256" key="4">
    <source>
        <dbReference type="ARBA" id="ARBA00022825"/>
    </source>
</evidence>
<dbReference type="InterPro" id="IPR023827">
    <property type="entry name" value="Peptidase_S8_Asp-AS"/>
</dbReference>
<feature type="chain" id="PRO_5045241340" description="Peptidase S8/S53 domain-containing protein" evidence="7">
    <location>
        <begin position="30"/>
        <end position="1224"/>
    </location>
</feature>
<evidence type="ECO:0000256" key="1">
    <source>
        <dbReference type="ARBA" id="ARBA00011073"/>
    </source>
</evidence>
<feature type="signal peptide" evidence="7">
    <location>
        <begin position="1"/>
        <end position="29"/>
    </location>
</feature>
<feature type="domain" description="Peptidase S8/S53" evidence="8">
    <location>
        <begin position="250"/>
        <end position="507"/>
    </location>
</feature>
<protein>
    <recommendedName>
        <fullName evidence="8">Peptidase S8/S53 domain-containing protein</fullName>
    </recommendedName>
</protein>
<evidence type="ECO:0000313" key="10">
    <source>
        <dbReference type="Proteomes" id="UP000647860"/>
    </source>
</evidence>
<evidence type="ECO:0000256" key="3">
    <source>
        <dbReference type="ARBA" id="ARBA00022801"/>
    </source>
</evidence>
<dbReference type="Gene3D" id="3.40.50.200">
    <property type="entry name" value="Peptidase S8/S53 domain"/>
    <property type="match status" value="1"/>
</dbReference>
<evidence type="ECO:0000256" key="6">
    <source>
        <dbReference type="RuleBase" id="RU003355"/>
    </source>
</evidence>
<keyword evidence="3 5" id="KW-0378">Hydrolase</keyword>
<dbReference type="Proteomes" id="UP000647860">
    <property type="component" value="Unassembled WGS sequence"/>
</dbReference>
<evidence type="ECO:0000256" key="7">
    <source>
        <dbReference type="SAM" id="SignalP"/>
    </source>
</evidence>
<evidence type="ECO:0000256" key="2">
    <source>
        <dbReference type="ARBA" id="ARBA00022670"/>
    </source>
</evidence>
<evidence type="ECO:0000259" key="8">
    <source>
        <dbReference type="Pfam" id="PF00082"/>
    </source>
</evidence>
<dbReference type="SUPFAM" id="SSF52743">
    <property type="entry name" value="Subtilisin-like"/>
    <property type="match status" value="1"/>
</dbReference>
<keyword evidence="7" id="KW-0732">Signal</keyword>
<keyword evidence="10" id="KW-1185">Reference proteome</keyword>
<dbReference type="PROSITE" id="PS51892">
    <property type="entry name" value="SUBTILASE"/>
    <property type="match status" value="1"/>
</dbReference>
<accession>A0ABQ4IE02</accession>
<comment type="similarity">
    <text evidence="1 5 6">Belongs to the peptidase S8 family.</text>
</comment>
<keyword evidence="2 5" id="KW-0645">Protease</keyword>
<dbReference type="Pfam" id="PF00082">
    <property type="entry name" value="Peptidase_S8"/>
    <property type="match status" value="1"/>
</dbReference>
<dbReference type="InterPro" id="IPR023828">
    <property type="entry name" value="Peptidase_S8_Ser-AS"/>
</dbReference>
<dbReference type="PROSITE" id="PS00136">
    <property type="entry name" value="SUBTILASE_ASP"/>
    <property type="match status" value="1"/>
</dbReference>
<name>A0ABQ4IE02_9ACTN</name>
<reference evidence="9 10" key="1">
    <citation type="submission" date="2021-01" db="EMBL/GenBank/DDBJ databases">
        <title>Whole genome shotgun sequence of Verrucosispora gifhornensis NBRC 16317.</title>
        <authorList>
            <person name="Komaki H."/>
            <person name="Tamura T."/>
        </authorList>
    </citation>
    <scope>NUCLEOTIDE SEQUENCE [LARGE SCALE GENOMIC DNA]</scope>
    <source>
        <strain evidence="9 10">NBRC 16317</strain>
    </source>
</reference>